<evidence type="ECO:0000313" key="1">
    <source>
        <dbReference type="EMBL" id="QPM89114.1"/>
    </source>
</evidence>
<gene>
    <name evidence="1" type="ORF">PSAL_003240</name>
</gene>
<dbReference type="AlphaFoldDB" id="A0A418SKA1"/>
<dbReference type="RefSeq" id="WP_119837977.1">
    <property type="nucleotide sequence ID" value="NZ_CP060436.1"/>
</dbReference>
<dbReference type="OrthoDB" id="7847540at2"/>
<sequence length="204" mass="23365">MADDTNAAIQALIQQVSTLTETVEAQSKRLDKLHDFNGRVLDEKKDLQRKLADPGEQARRLSAVIAQEQEDRRLKSAGMDRYEKRFHLSRAEARDPAKYRAAKEAAEKAGATLQIVDPDATNDRHWRKVQKSEIAQTKTISLDDEHHRVRYVREDHNTGAGIVQRRLEAEKQGFKITTWRTPSDLPQHMQAKLHLMEKAHDANT</sequence>
<organism evidence="1 2">
    <name type="scientific">Pseudooceanicola algae</name>
    <dbReference type="NCBI Taxonomy" id="1537215"/>
    <lineage>
        <taxon>Bacteria</taxon>
        <taxon>Pseudomonadati</taxon>
        <taxon>Pseudomonadota</taxon>
        <taxon>Alphaproteobacteria</taxon>
        <taxon>Rhodobacterales</taxon>
        <taxon>Paracoccaceae</taxon>
        <taxon>Pseudooceanicola</taxon>
    </lineage>
</organism>
<protein>
    <submittedName>
        <fullName evidence="1">Uncharacterized protein</fullName>
    </submittedName>
</protein>
<dbReference type="EMBL" id="CP060436">
    <property type="protein sequence ID" value="QPM89114.1"/>
    <property type="molecule type" value="Genomic_DNA"/>
</dbReference>
<dbReference type="Proteomes" id="UP000283786">
    <property type="component" value="Chromosome"/>
</dbReference>
<keyword evidence="2" id="KW-1185">Reference proteome</keyword>
<proteinExistence type="predicted"/>
<reference evidence="1 2" key="1">
    <citation type="submission" date="2020-08" db="EMBL/GenBank/DDBJ databases">
        <title>Genome sequence of Rhodobacteraceae bacterium Lw-13e.</title>
        <authorList>
            <person name="Poehlein A."/>
            <person name="Wolter L."/>
            <person name="Daniel R."/>
            <person name="Brinkhoff T."/>
        </authorList>
    </citation>
    <scope>NUCLEOTIDE SEQUENCE [LARGE SCALE GENOMIC DNA]</scope>
    <source>
        <strain evidence="1 2">Lw-13e</strain>
    </source>
</reference>
<dbReference type="KEGG" id="palw:PSAL_003240"/>
<accession>A0A418SKA1</accession>
<name>A0A418SKA1_9RHOB</name>
<evidence type="ECO:0000313" key="2">
    <source>
        <dbReference type="Proteomes" id="UP000283786"/>
    </source>
</evidence>